<dbReference type="Gene3D" id="3.40.50.150">
    <property type="entry name" value="Vaccinia Virus protein VP39"/>
    <property type="match status" value="1"/>
</dbReference>
<evidence type="ECO:0000259" key="1">
    <source>
        <dbReference type="Pfam" id="PF18096"/>
    </source>
</evidence>
<proteinExistence type="predicted"/>
<reference evidence="2 3" key="1">
    <citation type="submission" date="2017-12" db="EMBL/GenBank/DDBJ databases">
        <title>Corynebacterium mastitidis 16-1433 Genome.</title>
        <authorList>
            <person name="Gulvik C.A."/>
        </authorList>
    </citation>
    <scope>NUCLEOTIDE SEQUENCE [LARGE SCALE GENOMIC DNA]</scope>
    <source>
        <strain evidence="2 3">16-1433</strain>
    </source>
</reference>
<protein>
    <submittedName>
        <fullName evidence="2">SAM-dependent methyltransferase</fullName>
    </submittedName>
</protein>
<feature type="domain" description="THUMP-like" evidence="1">
    <location>
        <begin position="308"/>
        <end position="375"/>
    </location>
</feature>
<dbReference type="GO" id="GO:0032259">
    <property type="term" value="P:methylation"/>
    <property type="evidence" value="ECO:0007669"/>
    <property type="project" value="UniProtKB-KW"/>
</dbReference>
<dbReference type="GO" id="GO:0008168">
    <property type="term" value="F:methyltransferase activity"/>
    <property type="evidence" value="ECO:0007669"/>
    <property type="project" value="UniProtKB-KW"/>
</dbReference>
<dbReference type="SUPFAM" id="SSF53335">
    <property type="entry name" value="S-adenosyl-L-methionine-dependent methyltransferases"/>
    <property type="match status" value="1"/>
</dbReference>
<name>A0A2N0X6A7_9CORY</name>
<dbReference type="EMBL" id="PJAF01000023">
    <property type="protein sequence ID" value="PKF68220.1"/>
    <property type="molecule type" value="Genomic_DNA"/>
</dbReference>
<dbReference type="InterPro" id="IPR029063">
    <property type="entry name" value="SAM-dependent_MTases_sf"/>
</dbReference>
<dbReference type="STRING" id="1121365.GCA_000375365_01420"/>
<dbReference type="Proteomes" id="UP000233249">
    <property type="component" value="Unassembled WGS sequence"/>
</dbReference>
<accession>A0A2N0X6A7</accession>
<evidence type="ECO:0000313" key="3">
    <source>
        <dbReference type="Proteomes" id="UP000233249"/>
    </source>
</evidence>
<dbReference type="RefSeq" id="WP_101173962.1">
    <property type="nucleotide sequence ID" value="NZ_JAKRKB010000002.1"/>
</dbReference>
<dbReference type="Pfam" id="PF18096">
    <property type="entry name" value="Thump_like"/>
    <property type="match status" value="1"/>
</dbReference>
<keyword evidence="2" id="KW-0808">Transferase</keyword>
<gene>
    <name evidence="2" type="ORF">CXB45_07995</name>
</gene>
<dbReference type="OrthoDB" id="9810570at2"/>
<evidence type="ECO:0000313" key="2">
    <source>
        <dbReference type="EMBL" id="PKF68220.1"/>
    </source>
</evidence>
<dbReference type="AlphaFoldDB" id="A0A2N0X6A7"/>
<organism evidence="2 3">
    <name type="scientific">Corynebacterium mastitidis</name>
    <dbReference type="NCBI Taxonomy" id="161890"/>
    <lineage>
        <taxon>Bacteria</taxon>
        <taxon>Bacillati</taxon>
        <taxon>Actinomycetota</taxon>
        <taxon>Actinomycetes</taxon>
        <taxon>Mycobacteriales</taxon>
        <taxon>Corynebacteriaceae</taxon>
        <taxon>Corynebacterium</taxon>
    </lineage>
</organism>
<keyword evidence="2" id="KW-0489">Methyltransferase</keyword>
<comment type="caution">
    <text evidence="2">The sequence shown here is derived from an EMBL/GenBank/DDBJ whole genome shotgun (WGS) entry which is preliminary data.</text>
</comment>
<sequence length="380" mass="40537">MSFTLAEAEFLHHHRAQVAALAPHLGLSKRSTLDDAQRARAELGERGRAAVELLTARRAGAGKFPDTWLADHDAAQQATPAPVARERARRLARHGAVVHDVTCSIGTEGLAYREAGLGYIGSDLNPVRAYMAARNLPGALIARADALAPSSAAEIVVADPARRAGGRRISDPARLLPPLPEVEQAHAGRHLAIKCAPGIDYSRWSGLVSVSSVAGAVKEACLYSSGLGEGLRREAVMIDATGGVDRIDDSSPAEAGAGEPGRYILDPDGAVVRAGLVRHYAAREGLWMLDERIAYLTGDRLPRGRSGFSFIESVPLRRARAALKKHDAGALEILVRGVDADPDLLRKQWKLKGRSPMTVVCTRVGRQGVALICGPRVWEG</sequence>
<dbReference type="InterPro" id="IPR041497">
    <property type="entry name" value="Thump-like"/>
</dbReference>